<dbReference type="GeneID" id="38120712"/>
<dbReference type="AlphaFoldDB" id="A0A3D8QND2"/>
<dbReference type="RefSeq" id="XP_026599420.1">
    <property type="nucleotide sequence ID" value="XM_026752358.1"/>
</dbReference>
<keyword evidence="2" id="KW-1185">Reference proteome</keyword>
<organism evidence="1 2">
    <name type="scientific">Aspergillus mulundensis</name>
    <dbReference type="NCBI Taxonomy" id="1810919"/>
    <lineage>
        <taxon>Eukaryota</taxon>
        <taxon>Fungi</taxon>
        <taxon>Dikarya</taxon>
        <taxon>Ascomycota</taxon>
        <taxon>Pezizomycotina</taxon>
        <taxon>Eurotiomycetes</taxon>
        <taxon>Eurotiomycetidae</taxon>
        <taxon>Eurotiales</taxon>
        <taxon>Aspergillaceae</taxon>
        <taxon>Aspergillus</taxon>
        <taxon>Aspergillus subgen. Nidulantes</taxon>
    </lineage>
</organism>
<evidence type="ECO:0000313" key="2">
    <source>
        <dbReference type="Proteomes" id="UP000256690"/>
    </source>
</evidence>
<proteinExistence type="predicted"/>
<dbReference type="EMBL" id="PVWQ01000015">
    <property type="protein sequence ID" value="RDW63231.1"/>
    <property type="molecule type" value="Genomic_DNA"/>
</dbReference>
<sequence length="194" mass="22098">MAYEIPKGFELSVLLGDRFPLKGEACFGFAIGSDGSLYHGAMGEFERDINITMVKVRPTPEQAKSFKPVGWDEIEEAEWRTDLPKLGEQALGWYYASQGKGKFFKVLEGVATVQLAKESVPVRLVRPFAREDPRHFGNWPRGLYIELLQSRAMEAENRRATEEYYERLPGKVQGWLDTLEDDEEDTSRPFSGLD</sequence>
<comment type="caution">
    <text evidence="1">The sequence shown here is derived from an EMBL/GenBank/DDBJ whole genome shotgun (WGS) entry which is preliminary data.</text>
</comment>
<accession>A0A3D8QND2</accession>
<name>A0A3D8QND2_9EURO</name>
<reference evidence="1 2" key="1">
    <citation type="journal article" date="2018" name="IMA Fungus">
        <title>IMA Genome-F 9: Draft genome sequence of Annulohypoxylon stygium, Aspergillus mulundensis, Berkeleyomyces basicola (syn. Thielaviopsis basicola), Ceratocystis smalleyi, two Cercospora beticola strains, Coleophoma cylindrospora, Fusarium fracticaudum, Phialophora cf. hyalina, and Morchella septimelata.</title>
        <authorList>
            <person name="Wingfield B.D."/>
            <person name="Bills G.F."/>
            <person name="Dong Y."/>
            <person name="Huang W."/>
            <person name="Nel W.J."/>
            <person name="Swalarsk-Parry B.S."/>
            <person name="Vaghefi N."/>
            <person name="Wilken P.M."/>
            <person name="An Z."/>
            <person name="de Beer Z.W."/>
            <person name="De Vos L."/>
            <person name="Chen L."/>
            <person name="Duong T.A."/>
            <person name="Gao Y."/>
            <person name="Hammerbacher A."/>
            <person name="Kikkert J.R."/>
            <person name="Li Y."/>
            <person name="Li H."/>
            <person name="Li K."/>
            <person name="Li Q."/>
            <person name="Liu X."/>
            <person name="Ma X."/>
            <person name="Naidoo K."/>
            <person name="Pethybridge S.J."/>
            <person name="Sun J."/>
            <person name="Steenkamp E.T."/>
            <person name="van der Nest M.A."/>
            <person name="van Wyk S."/>
            <person name="Wingfield M.J."/>
            <person name="Xiong C."/>
            <person name="Yue Q."/>
            <person name="Zhang X."/>
        </authorList>
    </citation>
    <scope>NUCLEOTIDE SEQUENCE [LARGE SCALE GENOMIC DNA]</scope>
    <source>
        <strain evidence="1 2">DSM 5745</strain>
    </source>
</reference>
<dbReference type="Proteomes" id="UP000256690">
    <property type="component" value="Unassembled WGS sequence"/>
</dbReference>
<evidence type="ECO:0000313" key="1">
    <source>
        <dbReference type="EMBL" id="RDW63231.1"/>
    </source>
</evidence>
<protein>
    <submittedName>
        <fullName evidence="1">Uncharacterized protein</fullName>
    </submittedName>
</protein>
<gene>
    <name evidence="1" type="ORF">DSM5745_10342</name>
</gene>